<dbReference type="InterPro" id="IPR036271">
    <property type="entry name" value="Tet_transcr_reg_TetR-rel_C_sf"/>
</dbReference>
<dbReference type="AlphaFoldDB" id="A0A846TT33"/>
<dbReference type="PANTHER" id="PTHR30055">
    <property type="entry name" value="HTH-TYPE TRANSCRIPTIONAL REGULATOR RUTR"/>
    <property type="match status" value="1"/>
</dbReference>
<reference evidence="7 8" key="1">
    <citation type="submission" date="2020-02" db="EMBL/GenBank/DDBJ databases">
        <authorList>
            <person name="Sun Q."/>
        </authorList>
    </citation>
    <scope>NUCLEOTIDE SEQUENCE [LARGE SCALE GENOMIC DNA]</scope>
    <source>
        <strain evidence="7 8">YIM 13062</strain>
    </source>
</reference>
<accession>A0A846TT33</accession>
<evidence type="ECO:0000313" key="7">
    <source>
        <dbReference type="EMBL" id="NKE09959.1"/>
    </source>
</evidence>
<protein>
    <submittedName>
        <fullName evidence="7">TetR/AcrR family transcriptional regulator</fullName>
    </submittedName>
</protein>
<keyword evidence="2 4" id="KW-0238">DNA-binding</keyword>
<feature type="compositionally biased region" description="Low complexity" evidence="5">
    <location>
        <begin position="202"/>
        <end position="215"/>
    </location>
</feature>
<feature type="region of interest" description="Disordered" evidence="5">
    <location>
        <begin position="1"/>
        <end position="24"/>
    </location>
</feature>
<evidence type="ECO:0000256" key="2">
    <source>
        <dbReference type="ARBA" id="ARBA00023125"/>
    </source>
</evidence>
<dbReference type="PROSITE" id="PS50977">
    <property type="entry name" value="HTH_TETR_2"/>
    <property type="match status" value="1"/>
</dbReference>
<keyword evidence="1" id="KW-0805">Transcription regulation</keyword>
<feature type="region of interest" description="Disordered" evidence="5">
    <location>
        <begin position="192"/>
        <end position="224"/>
    </location>
</feature>
<evidence type="ECO:0000256" key="1">
    <source>
        <dbReference type="ARBA" id="ARBA00023015"/>
    </source>
</evidence>
<feature type="compositionally biased region" description="Basic and acidic residues" evidence="5">
    <location>
        <begin position="11"/>
        <end position="23"/>
    </location>
</feature>
<organism evidence="7 8">
    <name type="scientific">Kocuria subflava</name>
    <dbReference type="NCBI Taxonomy" id="1736139"/>
    <lineage>
        <taxon>Bacteria</taxon>
        <taxon>Bacillati</taxon>
        <taxon>Actinomycetota</taxon>
        <taxon>Actinomycetes</taxon>
        <taxon>Micrococcales</taxon>
        <taxon>Micrococcaceae</taxon>
        <taxon>Kocuria</taxon>
    </lineage>
</organism>
<dbReference type="SUPFAM" id="SSF48498">
    <property type="entry name" value="Tetracyclin repressor-like, C-terminal domain"/>
    <property type="match status" value="1"/>
</dbReference>
<evidence type="ECO:0000256" key="3">
    <source>
        <dbReference type="ARBA" id="ARBA00023163"/>
    </source>
</evidence>
<keyword evidence="3" id="KW-0804">Transcription</keyword>
<dbReference type="InterPro" id="IPR050109">
    <property type="entry name" value="HTH-type_TetR-like_transc_reg"/>
</dbReference>
<name>A0A846TT33_9MICC</name>
<gene>
    <name evidence="7" type="ORF">GTW58_08435</name>
</gene>
<dbReference type="PANTHER" id="PTHR30055:SF234">
    <property type="entry name" value="HTH-TYPE TRANSCRIPTIONAL REGULATOR BETI"/>
    <property type="match status" value="1"/>
</dbReference>
<proteinExistence type="predicted"/>
<evidence type="ECO:0000259" key="6">
    <source>
        <dbReference type="PROSITE" id="PS50977"/>
    </source>
</evidence>
<sequence length="243" mass="27036">MNTSTTQLGLRSRDAKERTDGRSRRWRLHREKRRTELLKLARTAIAECGATASMSEIASHCRTSKSVFYRYFEDKDGLKRELGEYVVARMGRRMAEAVAEAGSFQETVRALVTQYLEQIEHSPEVYLFVVSENAPAEESPVDRFCQAVAELLVNAHRQHAPAELHIPEATARYWAAGVVGLVRGAGEAWMLPRNGADTQPREAAGPAAPETSAAPETERPSLEQFVETVTTWVVSGSRPPEAR</sequence>
<feature type="domain" description="HTH tetR-type" evidence="6">
    <location>
        <begin position="31"/>
        <end position="90"/>
    </location>
</feature>
<dbReference type="InterPro" id="IPR009057">
    <property type="entry name" value="Homeodomain-like_sf"/>
</dbReference>
<comment type="caution">
    <text evidence="7">The sequence shown here is derived from an EMBL/GenBank/DDBJ whole genome shotgun (WGS) entry which is preliminary data.</text>
</comment>
<dbReference type="GO" id="GO:0000976">
    <property type="term" value="F:transcription cis-regulatory region binding"/>
    <property type="evidence" value="ECO:0007669"/>
    <property type="project" value="TreeGrafter"/>
</dbReference>
<dbReference type="RefSeq" id="WP_157980397.1">
    <property type="nucleotide sequence ID" value="NZ_JAAVUN010000014.1"/>
</dbReference>
<dbReference type="EMBL" id="JAAVUN010000014">
    <property type="protein sequence ID" value="NKE09959.1"/>
    <property type="molecule type" value="Genomic_DNA"/>
</dbReference>
<evidence type="ECO:0000313" key="8">
    <source>
        <dbReference type="Proteomes" id="UP000521379"/>
    </source>
</evidence>
<keyword evidence="8" id="KW-1185">Reference proteome</keyword>
<feature type="DNA-binding region" description="H-T-H motif" evidence="4">
    <location>
        <begin position="53"/>
        <end position="72"/>
    </location>
</feature>
<dbReference type="GO" id="GO:0003700">
    <property type="term" value="F:DNA-binding transcription factor activity"/>
    <property type="evidence" value="ECO:0007669"/>
    <property type="project" value="TreeGrafter"/>
</dbReference>
<dbReference type="Pfam" id="PF00440">
    <property type="entry name" value="TetR_N"/>
    <property type="match status" value="1"/>
</dbReference>
<evidence type="ECO:0000256" key="4">
    <source>
        <dbReference type="PROSITE-ProRule" id="PRU00335"/>
    </source>
</evidence>
<dbReference type="Gene3D" id="1.10.357.10">
    <property type="entry name" value="Tetracycline Repressor, domain 2"/>
    <property type="match status" value="1"/>
</dbReference>
<evidence type="ECO:0000256" key="5">
    <source>
        <dbReference type="SAM" id="MobiDB-lite"/>
    </source>
</evidence>
<dbReference type="InterPro" id="IPR001647">
    <property type="entry name" value="HTH_TetR"/>
</dbReference>
<dbReference type="Proteomes" id="UP000521379">
    <property type="component" value="Unassembled WGS sequence"/>
</dbReference>
<dbReference type="SUPFAM" id="SSF46689">
    <property type="entry name" value="Homeodomain-like"/>
    <property type="match status" value="1"/>
</dbReference>